<reference evidence="2 3" key="1">
    <citation type="submission" date="2014-04" db="EMBL/GenBank/DDBJ databases">
        <authorList>
            <consortium name="DOE Joint Genome Institute"/>
            <person name="Kuo A."/>
            <person name="Ruytinx J."/>
            <person name="Rineau F."/>
            <person name="Colpaert J."/>
            <person name="Kohler A."/>
            <person name="Nagy L.G."/>
            <person name="Floudas D."/>
            <person name="Copeland A."/>
            <person name="Barry K.W."/>
            <person name="Cichocki N."/>
            <person name="Veneault-Fourrey C."/>
            <person name="LaButti K."/>
            <person name="Lindquist E.A."/>
            <person name="Lipzen A."/>
            <person name="Lundell T."/>
            <person name="Morin E."/>
            <person name="Murat C."/>
            <person name="Sun H."/>
            <person name="Tunlid A."/>
            <person name="Henrissat B."/>
            <person name="Grigoriev I.V."/>
            <person name="Hibbett D.S."/>
            <person name="Martin F."/>
            <person name="Nordberg H.P."/>
            <person name="Cantor M.N."/>
            <person name="Hua S.X."/>
        </authorList>
    </citation>
    <scope>NUCLEOTIDE SEQUENCE [LARGE SCALE GENOMIC DNA]</scope>
    <source>
        <strain evidence="2 3">UH-Slu-Lm8-n1</strain>
    </source>
</reference>
<dbReference type="HOGENOM" id="CLU_1950228_0_0_1"/>
<dbReference type="InParanoid" id="A0A0D0ABD1"/>
<dbReference type="EMBL" id="KN835360">
    <property type="protein sequence ID" value="KIK39066.1"/>
    <property type="molecule type" value="Genomic_DNA"/>
</dbReference>
<keyword evidence="1" id="KW-0472">Membrane</keyword>
<dbReference type="Proteomes" id="UP000054485">
    <property type="component" value="Unassembled WGS sequence"/>
</dbReference>
<sequence length="129" mass="14470">MVIFVYRVWFYGVGERCDIQIAALLSLAVVFAWLVSCTSALAFKAYFIMVSASSCFHSANFLRALSINKLCRTFPPCITTSSNWELSMDCGPRPSVMMYPGQFIIQHSQDAFPAYHHCLVISDNGIVKK</sequence>
<accession>A0A0D0ABD1</accession>
<feature type="transmembrane region" description="Helical" evidence="1">
    <location>
        <begin position="20"/>
        <end position="43"/>
    </location>
</feature>
<organism evidence="2 3">
    <name type="scientific">Suillus luteus UH-Slu-Lm8-n1</name>
    <dbReference type="NCBI Taxonomy" id="930992"/>
    <lineage>
        <taxon>Eukaryota</taxon>
        <taxon>Fungi</taxon>
        <taxon>Dikarya</taxon>
        <taxon>Basidiomycota</taxon>
        <taxon>Agaricomycotina</taxon>
        <taxon>Agaricomycetes</taxon>
        <taxon>Agaricomycetidae</taxon>
        <taxon>Boletales</taxon>
        <taxon>Suillineae</taxon>
        <taxon>Suillaceae</taxon>
        <taxon>Suillus</taxon>
    </lineage>
</organism>
<dbReference type="OrthoDB" id="10618352at2759"/>
<name>A0A0D0ABD1_9AGAM</name>
<gene>
    <name evidence="2" type="ORF">CY34DRAFT_351896</name>
</gene>
<protein>
    <submittedName>
        <fullName evidence="2">Uncharacterized protein</fullName>
    </submittedName>
</protein>
<keyword evidence="3" id="KW-1185">Reference proteome</keyword>
<reference evidence="3" key="2">
    <citation type="submission" date="2015-01" db="EMBL/GenBank/DDBJ databases">
        <title>Evolutionary Origins and Diversification of the Mycorrhizal Mutualists.</title>
        <authorList>
            <consortium name="DOE Joint Genome Institute"/>
            <consortium name="Mycorrhizal Genomics Consortium"/>
            <person name="Kohler A."/>
            <person name="Kuo A."/>
            <person name="Nagy L.G."/>
            <person name="Floudas D."/>
            <person name="Copeland A."/>
            <person name="Barry K.W."/>
            <person name="Cichocki N."/>
            <person name="Veneault-Fourrey C."/>
            <person name="LaButti K."/>
            <person name="Lindquist E.A."/>
            <person name="Lipzen A."/>
            <person name="Lundell T."/>
            <person name="Morin E."/>
            <person name="Murat C."/>
            <person name="Riley R."/>
            <person name="Ohm R."/>
            <person name="Sun H."/>
            <person name="Tunlid A."/>
            <person name="Henrissat B."/>
            <person name="Grigoriev I.V."/>
            <person name="Hibbett D.S."/>
            <person name="Martin F."/>
        </authorList>
    </citation>
    <scope>NUCLEOTIDE SEQUENCE [LARGE SCALE GENOMIC DNA]</scope>
    <source>
        <strain evidence="3">UH-Slu-Lm8-n1</strain>
    </source>
</reference>
<evidence type="ECO:0000313" key="3">
    <source>
        <dbReference type="Proteomes" id="UP000054485"/>
    </source>
</evidence>
<keyword evidence="1" id="KW-0812">Transmembrane</keyword>
<proteinExistence type="predicted"/>
<evidence type="ECO:0000256" key="1">
    <source>
        <dbReference type="SAM" id="Phobius"/>
    </source>
</evidence>
<keyword evidence="1" id="KW-1133">Transmembrane helix</keyword>
<evidence type="ECO:0000313" key="2">
    <source>
        <dbReference type="EMBL" id="KIK39066.1"/>
    </source>
</evidence>
<dbReference type="AlphaFoldDB" id="A0A0D0ABD1"/>